<evidence type="ECO:0000256" key="5">
    <source>
        <dbReference type="ARBA" id="ARBA00022989"/>
    </source>
</evidence>
<dbReference type="EMBL" id="BNJK01000001">
    <property type="protein sequence ID" value="GHO93629.1"/>
    <property type="molecule type" value="Genomic_DNA"/>
</dbReference>
<gene>
    <name evidence="10" type="ORF">KSF_036770</name>
</gene>
<evidence type="ECO:0000256" key="3">
    <source>
        <dbReference type="ARBA" id="ARBA00022741"/>
    </source>
</evidence>
<dbReference type="SUPFAM" id="SSF90123">
    <property type="entry name" value="ABC transporter transmembrane region"/>
    <property type="match status" value="1"/>
</dbReference>
<dbReference type="InterPro" id="IPR003439">
    <property type="entry name" value="ABC_transporter-like_ATP-bd"/>
</dbReference>
<dbReference type="InterPro" id="IPR003593">
    <property type="entry name" value="AAA+_ATPase"/>
</dbReference>
<evidence type="ECO:0000256" key="4">
    <source>
        <dbReference type="ARBA" id="ARBA00022840"/>
    </source>
</evidence>
<evidence type="ECO:0000259" key="9">
    <source>
        <dbReference type="PROSITE" id="PS50929"/>
    </source>
</evidence>
<protein>
    <submittedName>
        <fullName evidence="10">ABC transporter</fullName>
    </submittedName>
</protein>
<dbReference type="SMART" id="SM00382">
    <property type="entry name" value="AAA"/>
    <property type="match status" value="1"/>
</dbReference>
<dbReference type="GO" id="GO:0016887">
    <property type="term" value="F:ATP hydrolysis activity"/>
    <property type="evidence" value="ECO:0007669"/>
    <property type="project" value="InterPro"/>
</dbReference>
<sequence>MQWEAVTVLAGDGFPLYRPSTSEPSLLGAKVIPIWLVSVLVAALLVIVGLWLDNRRQTRKETSLDLAESGKEEKRSRLKKFIGIPGRMWRGLCRLGHICSLLAHPARAEKEQGTLRLLPFFLTEKRQILKAFILVSLTACLTLIFGMLMRQLPLVVKDGPQQVVQVAGLAILVICLNELANLLAQQIMVRWSANVVENINEAATRSALDARYEVHLHADTAEVVNGSQPTQREWLMNSLNFGAFTLLSSLVTLIASIVICLFTNWLITLVVLALLVLCSLQIVRVGQIRGELYKLRRKVLGEESVALNDAYSMSGIQDRKTGGKDFLPQISGYAHEWKKASVRTICLARTAYVPTSIVVGSLSPLLFLVMALTGGMSLTGILAMLAQLSIMASKLAGVTSGFQFAQDLRNSAQGFAMMLRLEPELAPTDDAVLAPFDPRNRTIRVRGVKFMYRGTEDFVITEASCEIEPGFLVSVIGPSGEGKSTFAQILAGLLHPQQGEIWCGGHFLHALTAEVRNGLVAYMGQFAPAFHGTVREVFRDRWGDASDAEIKQVLTTTSLWTELRKKQGLKTEASSLSGGQRQRLHFALIDFEIRREGPKIVIIDEGTSDLDLASERKIVARLRVMAQEGCTVLQVAHRVAAINVGTHIFAMENGVGSLMSMSEACADQESLYYRLVVSTGATKV</sequence>
<name>A0A8J3IDZ5_9CHLR</name>
<keyword evidence="2 7" id="KW-0812">Transmembrane</keyword>
<evidence type="ECO:0000256" key="6">
    <source>
        <dbReference type="ARBA" id="ARBA00023136"/>
    </source>
</evidence>
<dbReference type="Proteomes" id="UP000597444">
    <property type="component" value="Unassembled WGS sequence"/>
</dbReference>
<comment type="caution">
    <text evidence="10">The sequence shown here is derived from an EMBL/GenBank/DDBJ whole genome shotgun (WGS) entry which is preliminary data.</text>
</comment>
<evidence type="ECO:0000313" key="11">
    <source>
        <dbReference type="Proteomes" id="UP000597444"/>
    </source>
</evidence>
<dbReference type="GO" id="GO:0140359">
    <property type="term" value="F:ABC-type transporter activity"/>
    <property type="evidence" value="ECO:0007669"/>
    <property type="project" value="InterPro"/>
</dbReference>
<dbReference type="InterPro" id="IPR011527">
    <property type="entry name" value="ABC1_TM_dom"/>
</dbReference>
<evidence type="ECO:0000256" key="2">
    <source>
        <dbReference type="ARBA" id="ARBA00022692"/>
    </source>
</evidence>
<dbReference type="PANTHER" id="PTHR24221">
    <property type="entry name" value="ATP-BINDING CASSETTE SUB-FAMILY B"/>
    <property type="match status" value="1"/>
</dbReference>
<comment type="subcellular location">
    <subcellularLocation>
        <location evidence="1">Cell membrane</location>
        <topology evidence="1">Multi-pass membrane protein</topology>
    </subcellularLocation>
</comment>
<feature type="domain" description="ABC transporter" evidence="8">
    <location>
        <begin position="443"/>
        <end position="678"/>
    </location>
</feature>
<keyword evidence="6 7" id="KW-0472">Membrane</keyword>
<keyword evidence="5 7" id="KW-1133">Transmembrane helix</keyword>
<feature type="transmembrane region" description="Helical" evidence="7">
    <location>
        <begin position="265"/>
        <end position="286"/>
    </location>
</feature>
<feature type="transmembrane region" description="Helical" evidence="7">
    <location>
        <begin position="131"/>
        <end position="152"/>
    </location>
</feature>
<dbReference type="PANTHER" id="PTHR24221:SF654">
    <property type="entry name" value="ATP-BINDING CASSETTE SUB-FAMILY B MEMBER 6"/>
    <property type="match status" value="1"/>
</dbReference>
<keyword evidence="11" id="KW-1185">Reference proteome</keyword>
<feature type="domain" description="ABC transmembrane type-1" evidence="9">
    <location>
        <begin position="131"/>
        <end position="407"/>
    </location>
</feature>
<dbReference type="AlphaFoldDB" id="A0A8J3IDZ5"/>
<dbReference type="Gene3D" id="1.20.1560.10">
    <property type="entry name" value="ABC transporter type 1, transmembrane domain"/>
    <property type="match status" value="1"/>
</dbReference>
<evidence type="ECO:0000256" key="1">
    <source>
        <dbReference type="ARBA" id="ARBA00004651"/>
    </source>
</evidence>
<accession>A0A8J3IDZ5</accession>
<dbReference type="CDD" id="cd03228">
    <property type="entry name" value="ABCC_MRP_Like"/>
    <property type="match status" value="1"/>
</dbReference>
<proteinExistence type="predicted"/>
<dbReference type="SUPFAM" id="SSF52540">
    <property type="entry name" value="P-loop containing nucleoside triphosphate hydrolases"/>
    <property type="match status" value="1"/>
</dbReference>
<dbReference type="PROSITE" id="PS50929">
    <property type="entry name" value="ABC_TM1F"/>
    <property type="match status" value="1"/>
</dbReference>
<evidence type="ECO:0000256" key="7">
    <source>
        <dbReference type="SAM" id="Phobius"/>
    </source>
</evidence>
<dbReference type="GO" id="GO:0005524">
    <property type="term" value="F:ATP binding"/>
    <property type="evidence" value="ECO:0007669"/>
    <property type="project" value="UniProtKB-KW"/>
</dbReference>
<evidence type="ECO:0000313" key="10">
    <source>
        <dbReference type="EMBL" id="GHO93629.1"/>
    </source>
</evidence>
<dbReference type="InterPro" id="IPR039421">
    <property type="entry name" value="Type_1_exporter"/>
</dbReference>
<feature type="transmembrane region" description="Helical" evidence="7">
    <location>
        <begin position="239"/>
        <end position="259"/>
    </location>
</feature>
<dbReference type="Pfam" id="PF00005">
    <property type="entry name" value="ABC_tran"/>
    <property type="match status" value="1"/>
</dbReference>
<keyword evidence="3" id="KW-0547">Nucleotide-binding</keyword>
<dbReference type="PROSITE" id="PS50893">
    <property type="entry name" value="ABC_TRANSPORTER_2"/>
    <property type="match status" value="1"/>
</dbReference>
<dbReference type="GO" id="GO:0005886">
    <property type="term" value="C:plasma membrane"/>
    <property type="evidence" value="ECO:0007669"/>
    <property type="project" value="UniProtKB-SubCell"/>
</dbReference>
<dbReference type="Gene3D" id="3.40.50.300">
    <property type="entry name" value="P-loop containing nucleotide triphosphate hydrolases"/>
    <property type="match status" value="1"/>
</dbReference>
<feature type="transmembrane region" description="Helical" evidence="7">
    <location>
        <begin position="32"/>
        <end position="52"/>
    </location>
</feature>
<organism evidence="10 11">
    <name type="scientific">Reticulibacter mediterranei</name>
    <dbReference type="NCBI Taxonomy" id="2778369"/>
    <lineage>
        <taxon>Bacteria</taxon>
        <taxon>Bacillati</taxon>
        <taxon>Chloroflexota</taxon>
        <taxon>Ktedonobacteria</taxon>
        <taxon>Ktedonobacterales</taxon>
        <taxon>Reticulibacteraceae</taxon>
        <taxon>Reticulibacter</taxon>
    </lineage>
</organism>
<reference evidence="10" key="1">
    <citation type="submission" date="2020-10" db="EMBL/GenBank/DDBJ databases">
        <title>Taxonomic study of unclassified bacteria belonging to the class Ktedonobacteria.</title>
        <authorList>
            <person name="Yabe S."/>
            <person name="Wang C.M."/>
            <person name="Zheng Y."/>
            <person name="Sakai Y."/>
            <person name="Cavaletti L."/>
            <person name="Monciardini P."/>
            <person name="Donadio S."/>
        </authorList>
    </citation>
    <scope>NUCLEOTIDE SEQUENCE</scope>
    <source>
        <strain evidence="10">ID150040</strain>
    </source>
</reference>
<dbReference type="InterPro" id="IPR036640">
    <property type="entry name" value="ABC1_TM_sf"/>
</dbReference>
<keyword evidence="4" id="KW-0067">ATP-binding</keyword>
<evidence type="ECO:0000259" key="8">
    <source>
        <dbReference type="PROSITE" id="PS50893"/>
    </source>
</evidence>
<feature type="transmembrane region" description="Helical" evidence="7">
    <location>
        <begin position="164"/>
        <end position="184"/>
    </location>
</feature>
<dbReference type="InterPro" id="IPR027417">
    <property type="entry name" value="P-loop_NTPase"/>
</dbReference>